<dbReference type="OrthoDB" id="6020543at2759"/>
<accession>A0A6P4HXG1</accession>
<dbReference type="GO" id="GO:0008061">
    <property type="term" value="F:chitin binding"/>
    <property type="evidence" value="ECO:0007669"/>
    <property type="project" value="UniProtKB-KW"/>
</dbReference>
<evidence type="ECO:0000313" key="8">
    <source>
        <dbReference type="RefSeq" id="XP_017021027.2"/>
    </source>
</evidence>
<sequence length="237" mass="25999">MAVLSIVKCQQYPVIPATPIQKCPLPDDPNHVVMLPYANDCRKYYTCQNGQAYEHQCPANLYWSQLTYRCDYKEYSNCQPDEPANPINPFNPVSPVPSVQYSSFPGDCSRFYVTRVLRCEDDLQWSDQYQSCVAPQFSNCGVVIPVPSFPPVSPGTPMWPNGPAATPPPYDGTIAAPLPIDPNALCGNSLTNAYIPYPGDCHKFINCGPTATVLTCPGNLYWTPITLSCSVSSAGCQ</sequence>
<keyword evidence="4" id="KW-1015">Disulfide bond</keyword>
<evidence type="ECO:0000256" key="4">
    <source>
        <dbReference type="ARBA" id="ARBA00023157"/>
    </source>
</evidence>
<evidence type="ECO:0000256" key="3">
    <source>
        <dbReference type="ARBA" id="ARBA00022737"/>
    </source>
</evidence>
<dbReference type="PANTHER" id="PTHR23301:SF0">
    <property type="entry name" value="CHITIN-BINDING TYPE-2 DOMAIN-CONTAINING PROTEIN-RELATED"/>
    <property type="match status" value="1"/>
</dbReference>
<evidence type="ECO:0000256" key="2">
    <source>
        <dbReference type="ARBA" id="ARBA00022729"/>
    </source>
</evidence>
<protein>
    <recommendedName>
        <fullName evidence="6">Chitin-binding type-2 domain-containing protein</fullName>
    </recommendedName>
</protein>
<keyword evidence="3" id="KW-0677">Repeat</keyword>
<dbReference type="SUPFAM" id="SSF57625">
    <property type="entry name" value="Invertebrate chitin-binding proteins"/>
    <property type="match status" value="3"/>
</dbReference>
<dbReference type="GO" id="GO:0005576">
    <property type="term" value="C:extracellular region"/>
    <property type="evidence" value="ECO:0007669"/>
    <property type="project" value="InterPro"/>
</dbReference>
<dbReference type="Proteomes" id="UP001652661">
    <property type="component" value="Chromosome 3L"/>
</dbReference>
<dbReference type="GeneID" id="108073772"/>
<dbReference type="PROSITE" id="PS50940">
    <property type="entry name" value="CHIT_BIND_II"/>
    <property type="match status" value="2"/>
</dbReference>
<feature type="domain" description="Chitin-binding type-2" evidence="6">
    <location>
        <begin position="183"/>
        <end position="237"/>
    </location>
</feature>
<dbReference type="InterPro" id="IPR002557">
    <property type="entry name" value="Chitin-bd_dom"/>
</dbReference>
<dbReference type="Gene3D" id="2.170.140.10">
    <property type="entry name" value="Chitin binding domain"/>
    <property type="match status" value="2"/>
</dbReference>
<keyword evidence="7" id="KW-1185">Reference proteome</keyword>
<reference evidence="8" key="1">
    <citation type="submission" date="2025-08" db="UniProtKB">
        <authorList>
            <consortium name="RefSeq"/>
        </authorList>
    </citation>
    <scope>IDENTIFICATION</scope>
    <source>
        <strain evidence="8">14028-0561.14</strain>
        <tissue evidence="8">Whole fly</tissue>
    </source>
</reference>
<keyword evidence="1" id="KW-0147">Chitin-binding</keyword>
<dbReference type="Pfam" id="PF01607">
    <property type="entry name" value="CBM_14"/>
    <property type="match status" value="2"/>
</dbReference>
<name>A0A6P4HXG1_DROKI</name>
<dbReference type="AlphaFoldDB" id="A0A6P4HXG1"/>
<feature type="domain" description="Chitin-binding type-2" evidence="6">
    <location>
        <begin position="20"/>
        <end position="80"/>
    </location>
</feature>
<dbReference type="PANTHER" id="PTHR23301">
    <property type="entry name" value="CHITIN BINDING PERITROPHIN-A"/>
    <property type="match status" value="1"/>
</dbReference>
<gene>
    <name evidence="8" type="primary">LOC108073772</name>
</gene>
<dbReference type="RefSeq" id="XP_017021027.2">
    <property type="nucleotide sequence ID" value="XM_017165538.3"/>
</dbReference>
<evidence type="ECO:0000313" key="7">
    <source>
        <dbReference type="Proteomes" id="UP001652661"/>
    </source>
</evidence>
<evidence type="ECO:0000259" key="6">
    <source>
        <dbReference type="PROSITE" id="PS50940"/>
    </source>
</evidence>
<proteinExistence type="predicted"/>
<keyword evidence="2" id="KW-0732">Signal</keyword>
<dbReference type="InterPro" id="IPR036508">
    <property type="entry name" value="Chitin-bd_dom_sf"/>
</dbReference>
<organism evidence="7 8">
    <name type="scientific">Drosophila kikkawai</name>
    <name type="common">Fruit fly</name>
    <dbReference type="NCBI Taxonomy" id="30033"/>
    <lineage>
        <taxon>Eukaryota</taxon>
        <taxon>Metazoa</taxon>
        <taxon>Ecdysozoa</taxon>
        <taxon>Arthropoda</taxon>
        <taxon>Hexapoda</taxon>
        <taxon>Insecta</taxon>
        <taxon>Pterygota</taxon>
        <taxon>Neoptera</taxon>
        <taxon>Endopterygota</taxon>
        <taxon>Diptera</taxon>
        <taxon>Brachycera</taxon>
        <taxon>Muscomorpha</taxon>
        <taxon>Ephydroidea</taxon>
        <taxon>Drosophilidae</taxon>
        <taxon>Drosophila</taxon>
        <taxon>Sophophora</taxon>
    </lineage>
</organism>
<keyword evidence="5" id="KW-0325">Glycoprotein</keyword>
<evidence type="ECO:0000256" key="1">
    <source>
        <dbReference type="ARBA" id="ARBA00022669"/>
    </source>
</evidence>
<dbReference type="SMART" id="SM00494">
    <property type="entry name" value="ChtBD2"/>
    <property type="match status" value="3"/>
</dbReference>
<dbReference type="InterPro" id="IPR051940">
    <property type="entry name" value="Chitin_bind-dev_reg"/>
</dbReference>
<evidence type="ECO:0000256" key="5">
    <source>
        <dbReference type="ARBA" id="ARBA00023180"/>
    </source>
</evidence>